<protein>
    <submittedName>
        <fullName evidence="3">Acetyltransferase (GNAT) family protein</fullName>
    </submittedName>
</protein>
<dbReference type="Proteomes" id="UP000181951">
    <property type="component" value="Unassembled WGS sequence"/>
</dbReference>
<proteinExistence type="predicted"/>
<evidence type="ECO:0000256" key="1">
    <source>
        <dbReference type="SAM" id="MobiDB-lite"/>
    </source>
</evidence>
<dbReference type="CDD" id="cd04301">
    <property type="entry name" value="NAT_SF"/>
    <property type="match status" value="1"/>
</dbReference>
<dbReference type="InterPro" id="IPR016181">
    <property type="entry name" value="Acyl_CoA_acyltransferase"/>
</dbReference>
<gene>
    <name evidence="3" type="ORF">SAMN05216267_10518</name>
</gene>
<feature type="domain" description="N-acetyltransferase" evidence="2">
    <location>
        <begin position="55"/>
        <end position="215"/>
    </location>
</feature>
<dbReference type="AlphaFoldDB" id="A0A1H8TBM9"/>
<reference evidence="3 4" key="1">
    <citation type="submission" date="2016-10" db="EMBL/GenBank/DDBJ databases">
        <authorList>
            <person name="de Groot N.N."/>
        </authorList>
    </citation>
    <scope>NUCLEOTIDE SEQUENCE [LARGE SCALE GENOMIC DNA]</scope>
    <source>
        <strain evidence="3 4">CGMCC 4.2026</strain>
    </source>
</reference>
<accession>A0A1H8TBM9</accession>
<sequence>MAGGPAGTPVAARAAAGVESRTAGGAVQGGGADGSGTVDGSGGADGARRDARTGWCVAPALPGDRQALAALFAACSEDTVRLRFFGRLRAFPRDYLDGALADPPHVHDAVVVYRGGDRTRLAGLASLVAPTRPEGEAAAPEIAVLVADPWQRQGAGTAMITALLARARARGVVRVRASVLPGRMPLLAALSRRLTPEVGGSSYTRDGLSTVYKLR</sequence>
<dbReference type="GO" id="GO:0016747">
    <property type="term" value="F:acyltransferase activity, transferring groups other than amino-acyl groups"/>
    <property type="evidence" value="ECO:0007669"/>
    <property type="project" value="InterPro"/>
</dbReference>
<dbReference type="STRING" id="310780.SAMN05216267_10518"/>
<keyword evidence="3" id="KW-0808">Transferase</keyword>
<name>A0A1H8TBM9_9ACTN</name>
<feature type="compositionally biased region" description="Gly residues" evidence="1">
    <location>
        <begin position="26"/>
        <end position="45"/>
    </location>
</feature>
<evidence type="ECO:0000313" key="4">
    <source>
        <dbReference type="Proteomes" id="UP000181951"/>
    </source>
</evidence>
<evidence type="ECO:0000313" key="3">
    <source>
        <dbReference type="EMBL" id="SEO88510.1"/>
    </source>
</evidence>
<organism evidence="3 4">
    <name type="scientific">Actinacidiphila rubida</name>
    <dbReference type="NCBI Taxonomy" id="310780"/>
    <lineage>
        <taxon>Bacteria</taxon>
        <taxon>Bacillati</taxon>
        <taxon>Actinomycetota</taxon>
        <taxon>Actinomycetes</taxon>
        <taxon>Kitasatosporales</taxon>
        <taxon>Streptomycetaceae</taxon>
        <taxon>Actinacidiphila</taxon>
    </lineage>
</organism>
<feature type="region of interest" description="Disordered" evidence="1">
    <location>
        <begin position="22"/>
        <end position="49"/>
    </location>
</feature>
<dbReference type="SUPFAM" id="SSF55729">
    <property type="entry name" value="Acyl-CoA N-acyltransferases (Nat)"/>
    <property type="match status" value="1"/>
</dbReference>
<dbReference type="Gene3D" id="3.40.630.30">
    <property type="match status" value="1"/>
</dbReference>
<dbReference type="PROSITE" id="PS51186">
    <property type="entry name" value="GNAT"/>
    <property type="match status" value="1"/>
</dbReference>
<keyword evidence="4" id="KW-1185">Reference proteome</keyword>
<dbReference type="Pfam" id="PF00583">
    <property type="entry name" value="Acetyltransf_1"/>
    <property type="match status" value="1"/>
</dbReference>
<dbReference type="EMBL" id="FODD01000051">
    <property type="protein sequence ID" value="SEO88510.1"/>
    <property type="molecule type" value="Genomic_DNA"/>
</dbReference>
<dbReference type="InterPro" id="IPR000182">
    <property type="entry name" value="GNAT_dom"/>
</dbReference>
<evidence type="ECO:0000259" key="2">
    <source>
        <dbReference type="PROSITE" id="PS51186"/>
    </source>
</evidence>